<feature type="active site" evidence="7">
    <location>
        <position position="671"/>
    </location>
</feature>
<dbReference type="Gene3D" id="3.40.390.10">
    <property type="entry name" value="Collagenase (Catalytic Domain)"/>
    <property type="match status" value="1"/>
</dbReference>
<evidence type="ECO:0000256" key="1">
    <source>
        <dbReference type="ARBA" id="ARBA00022670"/>
    </source>
</evidence>
<keyword evidence="9" id="KW-0548">Nucleotidyltransferase</keyword>
<evidence type="ECO:0000256" key="8">
    <source>
        <dbReference type="RuleBase" id="RU361183"/>
    </source>
</evidence>
<dbReference type="GO" id="GO:0006508">
    <property type="term" value="P:proteolysis"/>
    <property type="evidence" value="ECO:0007669"/>
    <property type="project" value="UniProtKB-KW"/>
</dbReference>
<feature type="binding site" evidence="7">
    <location>
        <position position="674"/>
    </location>
    <ligand>
        <name>Zn(2+)</name>
        <dbReference type="ChEBI" id="CHEBI:29105"/>
        <note>catalytic</note>
    </ligand>
</feature>
<dbReference type="EC" id="3.4.24.-" evidence="8"/>
<evidence type="ECO:0000256" key="6">
    <source>
        <dbReference type="ARBA" id="ARBA00023180"/>
    </source>
</evidence>
<evidence type="ECO:0000256" key="5">
    <source>
        <dbReference type="ARBA" id="ARBA00023049"/>
    </source>
</evidence>
<protein>
    <recommendedName>
        <fullName evidence="8">Metalloendopeptidase</fullName>
        <ecNumber evidence="8">3.4.24.-</ecNumber>
    </recommendedName>
</protein>
<keyword evidence="9" id="KW-0808">Transferase</keyword>
<keyword evidence="5 7" id="KW-0482">Metalloprotease</keyword>
<comment type="cofactor">
    <cofactor evidence="7 8">
        <name>Zn(2+)</name>
        <dbReference type="ChEBI" id="CHEBI:29105"/>
    </cofactor>
    <text evidence="7 8">Binds 1 zinc ion per subunit.</text>
</comment>
<dbReference type="InterPro" id="IPR024079">
    <property type="entry name" value="MetalloPept_cat_dom_sf"/>
</dbReference>
<dbReference type="PROSITE" id="PS50092">
    <property type="entry name" value="TSP1"/>
    <property type="match status" value="1"/>
</dbReference>
<organism evidence="9 10">
    <name type="scientific">Paramuricea clavata</name>
    <name type="common">Red gorgonian</name>
    <name type="synonym">Violescent sea-whip</name>
    <dbReference type="NCBI Taxonomy" id="317549"/>
    <lineage>
        <taxon>Eukaryota</taxon>
        <taxon>Metazoa</taxon>
        <taxon>Cnidaria</taxon>
        <taxon>Anthozoa</taxon>
        <taxon>Octocorallia</taxon>
        <taxon>Malacalcyonacea</taxon>
        <taxon>Plexauridae</taxon>
        <taxon>Paramuricea</taxon>
    </lineage>
</organism>
<evidence type="ECO:0000313" key="9">
    <source>
        <dbReference type="EMBL" id="CAB4028992.1"/>
    </source>
</evidence>
<name>A0A6S7KPX5_PARCT</name>
<dbReference type="GO" id="GO:0008270">
    <property type="term" value="F:zinc ion binding"/>
    <property type="evidence" value="ECO:0007669"/>
    <property type="project" value="UniProtKB-UniRule"/>
</dbReference>
<dbReference type="InterPro" id="IPR034035">
    <property type="entry name" value="Astacin-like_dom"/>
</dbReference>
<comment type="caution">
    <text evidence="7">Lacks conserved residue(s) required for the propagation of feature annotation.</text>
</comment>
<keyword evidence="9" id="KW-0695">RNA-directed DNA polymerase</keyword>
<dbReference type="AlphaFoldDB" id="A0A6S7KPX5"/>
<keyword evidence="2 7" id="KW-0479">Metal-binding</keyword>
<evidence type="ECO:0000313" key="10">
    <source>
        <dbReference type="Proteomes" id="UP001152795"/>
    </source>
</evidence>
<gene>
    <name evidence="9" type="ORF">PACLA_8A082444</name>
</gene>
<dbReference type="GO" id="GO:0004222">
    <property type="term" value="F:metalloendopeptidase activity"/>
    <property type="evidence" value="ECO:0007669"/>
    <property type="project" value="UniProtKB-UniRule"/>
</dbReference>
<dbReference type="GO" id="GO:0003964">
    <property type="term" value="F:RNA-directed DNA polymerase activity"/>
    <property type="evidence" value="ECO:0007669"/>
    <property type="project" value="UniProtKB-KW"/>
</dbReference>
<evidence type="ECO:0000256" key="7">
    <source>
        <dbReference type="PROSITE-ProRule" id="PRU01211"/>
    </source>
</evidence>
<evidence type="ECO:0000256" key="3">
    <source>
        <dbReference type="ARBA" id="ARBA00022801"/>
    </source>
</evidence>
<dbReference type="PRINTS" id="PR00480">
    <property type="entry name" value="ASTACIN"/>
</dbReference>
<keyword evidence="1 7" id="KW-0645">Protease</keyword>
<dbReference type="InterPro" id="IPR000884">
    <property type="entry name" value="TSP1_rpt"/>
</dbReference>
<evidence type="ECO:0000256" key="4">
    <source>
        <dbReference type="ARBA" id="ARBA00022833"/>
    </source>
</evidence>
<proteinExistence type="predicted"/>
<dbReference type="SUPFAM" id="SSF55486">
    <property type="entry name" value="Metalloproteases ('zincins'), catalytic domain"/>
    <property type="match status" value="1"/>
</dbReference>
<keyword evidence="10" id="KW-1185">Reference proteome</keyword>
<dbReference type="Proteomes" id="UP001152795">
    <property type="component" value="Unassembled WGS sequence"/>
</dbReference>
<dbReference type="PROSITE" id="PS51864">
    <property type="entry name" value="ASTACIN"/>
    <property type="match status" value="1"/>
</dbReference>
<dbReference type="InterPro" id="IPR001506">
    <property type="entry name" value="Peptidase_M12A"/>
</dbReference>
<dbReference type="SMART" id="SM00235">
    <property type="entry name" value="ZnMc"/>
    <property type="match status" value="1"/>
</dbReference>
<dbReference type="PANTHER" id="PTHR10127:SF780">
    <property type="entry name" value="METALLOENDOPEPTIDASE"/>
    <property type="match status" value="1"/>
</dbReference>
<dbReference type="PANTHER" id="PTHR10127">
    <property type="entry name" value="DISCOIDIN, CUB, EGF, LAMININ , AND ZINC METALLOPROTEASE DOMAIN CONTAINING"/>
    <property type="match status" value="1"/>
</dbReference>
<keyword evidence="3 7" id="KW-0378">Hydrolase</keyword>
<feature type="binding site" evidence="7">
    <location>
        <position position="670"/>
    </location>
    <ligand>
        <name>Zn(2+)</name>
        <dbReference type="ChEBI" id="CHEBI:29105"/>
        <note>catalytic</note>
    </ligand>
</feature>
<dbReference type="EMBL" id="CACRXK020015866">
    <property type="protein sequence ID" value="CAB4028992.1"/>
    <property type="molecule type" value="Genomic_DNA"/>
</dbReference>
<dbReference type="InterPro" id="IPR006026">
    <property type="entry name" value="Peptidase_Metallo"/>
</dbReference>
<evidence type="ECO:0000256" key="2">
    <source>
        <dbReference type="ARBA" id="ARBA00022723"/>
    </source>
</evidence>
<sequence>MVPDMETTSFEYSTKNIPLPSEDDYRAKLIELTEQLCRRMRWRALFYLNPEKCNSGTKDTFGFNSNRTPPPIAEMAKFEKRMTNMIANVKFKKVNCPFQTDKTTNYYKMDSPSYNKLLEKNITKTYKKITPDTVSSINNEAKDIATKLDLADRINITAEPKSEIGKVSKQLLDRINQKVIAHQYSFIAFDVVDFYPSISIDLLNAALDFASNYDDITDDERNIILHAKKSCLYNSREHWGKKTSSNLFDVTMGSYDGAESCELVGSFLLHQITQKHGENFGLYRDDGLGVIKATPRKIKIIKKDICSIFNNYDLKITIEANKKIVDFLDVTLNLSTQKYQPFTKPNNMPFYVHNKSNHPPKILDNIPAAINKRLSEISSDEDSFQRAVPLYQEALTKSGYQHKLKYQQPPTSQNTINSRSRNITWYNPPFSKNVATNIGQTFLKILDEEFPADHILHKIFNRNTVKISYSCMSNFKQNIDGHNKSKLSHRAIKTPDEKKCNCQKSSECPMSKNCLAKSVIYQATVKTSDMRPTQTYVGLTENEFKTRYTNHKASFNNYEKRNSTELSKYIWNLKNNNISYPIRWKILKRAKSYSNASKRCNLCIWEKYFIICKPDIATLNRRNELVSTCRHKRTRAGSVRCSSQVGKSYREGAQEVSLGPGCNYAGTVIHELMHALGFWHEQSRPDRDEYVEIFWENIKKGKDGNFKKYSHGLVDILGTNYDFESVMHYRGKSFSKNGQATIRAIKNPERTLGQRLKLSDVDVIKIDALYDCKDSGSGVWSLWSELSPCLSTCYKHRQRFCSSSDRAKDCPRADKFGIQTEFVKCSDKECYGKIDEYLFSINRWSVETFSNVDSDGQAALIR</sequence>
<reference evidence="9" key="1">
    <citation type="submission" date="2020-04" db="EMBL/GenBank/DDBJ databases">
        <authorList>
            <person name="Alioto T."/>
            <person name="Alioto T."/>
            <person name="Gomez Garrido J."/>
        </authorList>
    </citation>
    <scope>NUCLEOTIDE SEQUENCE</scope>
    <source>
        <strain evidence="9">A484AB</strain>
    </source>
</reference>
<comment type="caution">
    <text evidence="9">The sequence shown here is derived from an EMBL/GenBank/DDBJ whole genome shotgun (WGS) entry which is preliminary data.</text>
</comment>
<accession>A0A6S7KPX5</accession>
<dbReference type="Pfam" id="PF01400">
    <property type="entry name" value="Astacin"/>
    <property type="match status" value="1"/>
</dbReference>
<feature type="binding site" evidence="7">
    <location>
        <position position="680"/>
    </location>
    <ligand>
        <name>Zn(2+)</name>
        <dbReference type="ChEBI" id="CHEBI:29105"/>
        <note>catalytic</note>
    </ligand>
</feature>
<dbReference type="OrthoDB" id="10063818at2759"/>
<keyword evidence="4 7" id="KW-0862">Zinc</keyword>
<dbReference type="CDD" id="cd04280">
    <property type="entry name" value="ZnMc_astacin_like"/>
    <property type="match status" value="1"/>
</dbReference>
<keyword evidence="6" id="KW-0325">Glycoprotein</keyword>